<gene>
    <name evidence="2" type="ORF">JIM95_00665</name>
    <name evidence="3" type="ORF">OS123_06955</name>
</gene>
<keyword evidence="1" id="KW-0812">Transmembrane</keyword>
<evidence type="ECO:0000256" key="1">
    <source>
        <dbReference type="SAM" id="Phobius"/>
    </source>
</evidence>
<dbReference type="Proteomes" id="UP001070238">
    <property type="component" value="Unassembled WGS sequence"/>
</dbReference>
<keyword evidence="4" id="KW-1185">Reference proteome</keyword>
<comment type="caution">
    <text evidence="3">The sequence shown here is derived from an EMBL/GenBank/DDBJ whole genome shotgun (WGS) entry which is preliminary data.</text>
</comment>
<protein>
    <submittedName>
        <fullName evidence="3">Uncharacterized protein</fullName>
    </submittedName>
</protein>
<reference evidence="2" key="1">
    <citation type="submission" date="2021-01" db="EMBL/GenBank/DDBJ databases">
        <title>Characterization of Corynebacterium spp. from penguins.</title>
        <authorList>
            <person name="Svec P."/>
        </authorList>
    </citation>
    <scope>NUCLEOTIDE SEQUENCE</scope>
    <source>
        <strain evidence="2">CCM 8835</strain>
    </source>
</reference>
<sequence length="72" mass="8196">MATPRPDRDPSEARRRKLQRDTLTGFVSFFAAVALLQAVINVTRPEPEVWPAVLALVLVLAAVWLWRSGRRR</sequence>
<dbReference type="Proteomes" id="UP000650005">
    <property type="component" value="Unassembled WGS sequence"/>
</dbReference>
<proteinExistence type="predicted"/>
<dbReference type="EMBL" id="JAPMKX010000002">
    <property type="protein sequence ID" value="MCX7538280.1"/>
    <property type="molecule type" value="Genomic_DNA"/>
</dbReference>
<dbReference type="EMBL" id="JAENIP010000003">
    <property type="protein sequence ID" value="MBK1843090.1"/>
    <property type="molecule type" value="Genomic_DNA"/>
</dbReference>
<organism evidence="3 5">
    <name type="scientific">Corynebacterium antarcticum</name>
    <dbReference type="NCBI Taxonomy" id="2800405"/>
    <lineage>
        <taxon>Bacteria</taxon>
        <taxon>Bacillati</taxon>
        <taxon>Actinomycetota</taxon>
        <taxon>Actinomycetes</taxon>
        <taxon>Mycobacteriales</taxon>
        <taxon>Corynebacteriaceae</taxon>
        <taxon>Corynebacterium</taxon>
    </lineage>
</organism>
<name>A0A9Q4CDA2_9CORY</name>
<keyword evidence="1" id="KW-0472">Membrane</keyword>
<dbReference type="AlphaFoldDB" id="A0A9Q4CDA2"/>
<keyword evidence="1" id="KW-1133">Transmembrane helix</keyword>
<feature type="transmembrane region" description="Helical" evidence="1">
    <location>
        <begin position="21"/>
        <end position="43"/>
    </location>
</feature>
<reference evidence="3" key="2">
    <citation type="submission" date="2022-11" db="EMBL/GenBank/DDBJ databases">
        <title>Corynebacterium sp. isolated from Penguins.</title>
        <authorList>
            <person name="Sedlar K."/>
            <person name="Svec P."/>
        </authorList>
    </citation>
    <scope>NUCLEOTIDE SEQUENCE</scope>
    <source>
        <strain evidence="3">P5875</strain>
    </source>
</reference>
<evidence type="ECO:0000313" key="2">
    <source>
        <dbReference type="EMBL" id="MBK1843090.1"/>
    </source>
</evidence>
<feature type="transmembrane region" description="Helical" evidence="1">
    <location>
        <begin position="49"/>
        <end position="66"/>
    </location>
</feature>
<evidence type="ECO:0000313" key="3">
    <source>
        <dbReference type="EMBL" id="MCX7538280.1"/>
    </source>
</evidence>
<dbReference type="RefSeq" id="WP_200255930.1">
    <property type="nucleotide sequence ID" value="NZ_JAENIP020000002.1"/>
</dbReference>
<evidence type="ECO:0000313" key="5">
    <source>
        <dbReference type="Proteomes" id="UP001070238"/>
    </source>
</evidence>
<evidence type="ECO:0000313" key="4">
    <source>
        <dbReference type="Proteomes" id="UP000650005"/>
    </source>
</evidence>
<accession>A0A9Q4CDA2</accession>